<dbReference type="InterPro" id="IPR045847">
    <property type="entry name" value="AIG1-like"/>
</dbReference>
<dbReference type="PANTHER" id="PTHR45844">
    <property type="entry name" value="TRANSCRIPTION FACTOR BHLH30"/>
    <property type="match status" value="1"/>
</dbReference>
<dbReference type="Pfam" id="PF00010">
    <property type="entry name" value="HLH"/>
    <property type="match status" value="1"/>
</dbReference>
<dbReference type="GO" id="GO:0003677">
    <property type="term" value="F:DNA binding"/>
    <property type="evidence" value="ECO:0007669"/>
    <property type="project" value="UniProtKB-KW"/>
</dbReference>
<keyword evidence="2" id="KW-0805">Transcription regulation</keyword>
<evidence type="ECO:0000313" key="8">
    <source>
        <dbReference type="EMBL" id="CAA7035961.1"/>
    </source>
</evidence>
<comment type="caution">
    <text evidence="8">The sequence shown here is derived from an EMBL/GenBank/DDBJ whole genome shotgun (WGS) entry which is preliminary data.</text>
</comment>
<dbReference type="GO" id="GO:0005634">
    <property type="term" value="C:nucleus"/>
    <property type="evidence" value="ECO:0007669"/>
    <property type="project" value="UniProtKB-SubCell"/>
</dbReference>
<evidence type="ECO:0000256" key="1">
    <source>
        <dbReference type="ARBA" id="ARBA00004123"/>
    </source>
</evidence>
<evidence type="ECO:0000256" key="5">
    <source>
        <dbReference type="ARBA" id="ARBA00023242"/>
    </source>
</evidence>
<protein>
    <recommendedName>
        <fullName evidence="7">BHLH domain-containing protein</fullName>
    </recommendedName>
</protein>
<sequence>MGRNLFTSGNTSSKLFSRASKTEPKEVAAKKHSDAERRRRLRINHQFATLRTILLNLVKQDKASVLGETVRCFNELKETVKEIPTTPDLEDSLRLGHCNKRDMASLFQLQRQRRANVGGRSVVESSQCKGGES</sequence>
<dbReference type="OrthoDB" id="690068at2759"/>
<dbReference type="PANTHER" id="PTHR45844:SF17">
    <property type="entry name" value="TRANSCRIPTION FACTOR BHLH131"/>
    <property type="match status" value="1"/>
</dbReference>
<dbReference type="SUPFAM" id="SSF47459">
    <property type="entry name" value="HLH, helix-loop-helix DNA-binding domain"/>
    <property type="match status" value="1"/>
</dbReference>
<dbReference type="PROSITE" id="PS50888">
    <property type="entry name" value="BHLH"/>
    <property type="match status" value="1"/>
</dbReference>
<dbReference type="InterPro" id="IPR011598">
    <property type="entry name" value="bHLH_dom"/>
</dbReference>
<evidence type="ECO:0000256" key="2">
    <source>
        <dbReference type="ARBA" id="ARBA00023015"/>
    </source>
</evidence>
<dbReference type="InterPro" id="IPR036638">
    <property type="entry name" value="HLH_DNA-bd_sf"/>
</dbReference>
<reference evidence="8" key="1">
    <citation type="submission" date="2020-01" db="EMBL/GenBank/DDBJ databases">
        <authorList>
            <person name="Mishra B."/>
        </authorList>
    </citation>
    <scope>NUCLEOTIDE SEQUENCE [LARGE SCALE GENOMIC DNA]</scope>
</reference>
<name>A0A6D2J3A6_9BRAS</name>
<evidence type="ECO:0000313" key="9">
    <source>
        <dbReference type="Proteomes" id="UP000467841"/>
    </source>
</evidence>
<dbReference type="GO" id="GO:0046983">
    <property type="term" value="F:protein dimerization activity"/>
    <property type="evidence" value="ECO:0007669"/>
    <property type="project" value="InterPro"/>
</dbReference>
<evidence type="ECO:0000256" key="6">
    <source>
        <dbReference type="SAM" id="MobiDB-lite"/>
    </source>
</evidence>
<dbReference type="Gene3D" id="4.10.280.10">
    <property type="entry name" value="Helix-loop-helix DNA-binding domain"/>
    <property type="match status" value="1"/>
</dbReference>
<dbReference type="EMBL" id="CACVBM020001162">
    <property type="protein sequence ID" value="CAA7035961.1"/>
    <property type="molecule type" value="Genomic_DNA"/>
</dbReference>
<gene>
    <name evidence="8" type="ORF">MERR_LOCUS23196</name>
</gene>
<dbReference type="SMART" id="SM00353">
    <property type="entry name" value="HLH"/>
    <property type="match status" value="1"/>
</dbReference>
<keyword evidence="3" id="KW-0238">DNA-binding</keyword>
<comment type="subcellular location">
    <subcellularLocation>
        <location evidence="1">Nucleus</location>
    </subcellularLocation>
</comment>
<keyword evidence="4" id="KW-0804">Transcription</keyword>
<feature type="compositionally biased region" description="Basic and acidic residues" evidence="6">
    <location>
        <begin position="20"/>
        <end position="37"/>
    </location>
</feature>
<feature type="region of interest" description="Disordered" evidence="6">
    <location>
        <begin position="1"/>
        <end position="37"/>
    </location>
</feature>
<keyword evidence="9" id="KW-1185">Reference proteome</keyword>
<organism evidence="8 9">
    <name type="scientific">Microthlaspi erraticum</name>
    <dbReference type="NCBI Taxonomy" id="1685480"/>
    <lineage>
        <taxon>Eukaryota</taxon>
        <taxon>Viridiplantae</taxon>
        <taxon>Streptophyta</taxon>
        <taxon>Embryophyta</taxon>
        <taxon>Tracheophyta</taxon>
        <taxon>Spermatophyta</taxon>
        <taxon>Magnoliopsida</taxon>
        <taxon>eudicotyledons</taxon>
        <taxon>Gunneridae</taxon>
        <taxon>Pentapetalae</taxon>
        <taxon>rosids</taxon>
        <taxon>malvids</taxon>
        <taxon>Brassicales</taxon>
        <taxon>Brassicaceae</taxon>
        <taxon>Coluteocarpeae</taxon>
        <taxon>Microthlaspi</taxon>
    </lineage>
</organism>
<proteinExistence type="predicted"/>
<evidence type="ECO:0000256" key="4">
    <source>
        <dbReference type="ARBA" id="ARBA00023163"/>
    </source>
</evidence>
<keyword evidence="5" id="KW-0539">Nucleus</keyword>
<feature type="compositionally biased region" description="Polar residues" evidence="6">
    <location>
        <begin position="1"/>
        <end position="15"/>
    </location>
</feature>
<dbReference type="Proteomes" id="UP000467841">
    <property type="component" value="Unassembled WGS sequence"/>
</dbReference>
<accession>A0A6D2J3A6</accession>
<dbReference type="AlphaFoldDB" id="A0A6D2J3A6"/>
<feature type="domain" description="BHLH" evidence="7">
    <location>
        <begin position="27"/>
        <end position="76"/>
    </location>
</feature>
<evidence type="ECO:0000256" key="3">
    <source>
        <dbReference type="ARBA" id="ARBA00023125"/>
    </source>
</evidence>
<evidence type="ECO:0000259" key="7">
    <source>
        <dbReference type="PROSITE" id="PS50888"/>
    </source>
</evidence>
<dbReference type="GO" id="GO:0003700">
    <property type="term" value="F:DNA-binding transcription factor activity"/>
    <property type="evidence" value="ECO:0007669"/>
    <property type="project" value="InterPro"/>
</dbReference>